<organism evidence="2 3">
    <name type="scientific">Plasmodium vivax Mauritania I</name>
    <dbReference type="NCBI Taxonomy" id="1035515"/>
    <lineage>
        <taxon>Eukaryota</taxon>
        <taxon>Sar</taxon>
        <taxon>Alveolata</taxon>
        <taxon>Apicomplexa</taxon>
        <taxon>Aconoidasida</taxon>
        <taxon>Haemosporida</taxon>
        <taxon>Plasmodiidae</taxon>
        <taxon>Plasmodium</taxon>
        <taxon>Plasmodium (Plasmodium)</taxon>
    </lineage>
</organism>
<feature type="transmembrane region" description="Helical" evidence="1">
    <location>
        <begin position="12"/>
        <end position="38"/>
    </location>
</feature>
<accession>A0A0J9TJ26</accession>
<evidence type="ECO:0000313" key="2">
    <source>
        <dbReference type="EMBL" id="KMZ95091.1"/>
    </source>
</evidence>
<dbReference type="OrthoDB" id="389412at2759"/>
<feature type="transmembrane region" description="Helical" evidence="1">
    <location>
        <begin position="235"/>
        <end position="259"/>
    </location>
</feature>
<feature type="transmembrane region" description="Helical" evidence="1">
    <location>
        <begin position="169"/>
        <end position="191"/>
    </location>
</feature>
<proteinExistence type="predicted"/>
<dbReference type="AlphaFoldDB" id="A0A0J9TJ26"/>
<dbReference type="EMBL" id="KQ235002">
    <property type="protein sequence ID" value="KMZ95091.1"/>
    <property type="molecule type" value="Genomic_DNA"/>
</dbReference>
<dbReference type="Proteomes" id="UP000053776">
    <property type="component" value="Unassembled WGS sequence"/>
</dbReference>
<evidence type="ECO:0000313" key="3">
    <source>
        <dbReference type="Proteomes" id="UP000053776"/>
    </source>
</evidence>
<keyword evidence="1" id="KW-1133">Transmembrane helix</keyword>
<evidence type="ECO:0008006" key="4">
    <source>
        <dbReference type="Google" id="ProtNLM"/>
    </source>
</evidence>
<dbReference type="InterPro" id="IPR022139">
    <property type="entry name" value="Fam-L/Fam-M-like_plasmodium"/>
</dbReference>
<reference evidence="2 3" key="1">
    <citation type="submission" date="2011-08" db="EMBL/GenBank/DDBJ databases">
        <title>The Genome Sequence of Plasmodium vivax Mauritania I.</title>
        <authorList>
            <consortium name="The Broad Institute Genome Sequencing Platform"/>
            <consortium name="The Broad Institute Genome Sequencing Center for Infectious Disease"/>
            <person name="Neafsey D."/>
            <person name="Carlton J."/>
            <person name="Barnwell J."/>
            <person name="Collins W."/>
            <person name="Escalante A."/>
            <person name="Mullikin J."/>
            <person name="Saul A."/>
            <person name="Guigo R."/>
            <person name="Camara F."/>
            <person name="Young S.K."/>
            <person name="Zeng Q."/>
            <person name="Gargeya S."/>
            <person name="Fitzgerald M."/>
            <person name="Haas B."/>
            <person name="Abouelleil A."/>
            <person name="Alvarado L."/>
            <person name="Arachchi H.M."/>
            <person name="Berlin A."/>
            <person name="Brown A."/>
            <person name="Chapman S.B."/>
            <person name="Chen Z."/>
            <person name="Dunbar C."/>
            <person name="Freedman E."/>
            <person name="Gearin G."/>
            <person name="Gellesch M."/>
            <person name="Goldberg J."/>
            <person name="Griggs A."/>
            <person name="Gujja S."/>
            <person name="Heiman D."/>
            <person name="Howarth C."/>
            <person name="Larson L."/>
            <person name="Lui A."/>
            <person name="MacDonald P.J.P."/>
            <person name="Montmayeur A."/>
            <person name="Murphy C."/>
            <person name="Neiman D."/>
            <person name="Pearson M."/>
            <person name="Priest M."/>
            <person name="Roberts A."/>
            <person name="Saif S."/>
            <person name="Shea T."/>
            <person name="Shenoy N."/>
            <person name="Sisk P."/>
            <person name="Stolte C."/>
            <person name="Sykes S."/>
            <person name="Wortman J."/>
            <person name="Nusbaum C."/>
            <person name="Birren B."/>
        </authorList>
    </citation>
    <scope>NUCLEOTIDE SEQUENCE [LARGE SCALE GENOMIC DNA]</scope>
    <source>
        <strain evidence="2 3">Mauritania I</strain>
    </source>
</reference>
<keyword evidence="1" id="KW-0812">Transmembrane</keyword>
<dbReference type="Pfam" id="PF12420">
    <property type="entry name" value="DUF3671"/>
    <property type="match status" value="1"/>
</dbReference>
<protein>
    <recommendedName>
        <fullName evidence="4">Variable surface protein Vir35</fullName>
    </recommendedName>
</protein>
<name>A0A0J9TJ26_PLAVI</name>
<evidence type="ECO:0000256" key="1">
    <source>
        <dbReference type="SAM" id="Phobius"/>
    </source>
</evidence>
<sequence length="288" mass="34047">MIWYHNNIKNRSFFILFIKFCCLFSMLIFVLLIYNIIFQFNAGKNLEMQYQQDVLLNKSNNRLLAMHETIKDFKYAHLSDKLSDDVNNMNLKYRMNNTSTYDQLNKKKLNDLDAYKKGYKKRYSKKKGLEKLDCYCERKLFDKIDEIYELSRSMKNAKKTFKKKMYSKFGYPLILFTLSPAFGIIFPALFFKNGPFSNWCVSECSEGTGDDHTHTRGGSTTFYRSKFSRAEWNSIYYFNVIFSLTLCIIVLTAIIYALVKVVKYERLKAGKGKIKGKVYYNFCKNVFT</sequence>
<gene>
    <name evidence="2" type="ORF">PVMG_05963</name>
</gene>
<keyword evidence="1" id="KW-0472">Membrane</keyword>